<keyword evidence="1" id="KW-0472">Membrane</keyword>
<keyword evidence="4" id="KW-1185">Reference proteome</keyword>
<dbReference type="Proteomes" id="UP000005307">
    <property type="component" value="Chromosome"/>
</dbReference>
<reference evidence="3 4" key="1">
    <citation type="journal article" date="2013" name="PLoS ONE">
        <title>Poles Apart: Arctic and Antarctic Octadecabacter strains Share High Genome Plasticity and a New Type of Xanthorhodopsin.</title>
        <authorList>
            <person name="Vollmers J."/>
            <person name="Voget S."/>
            <person name="Dietrich S."/>
            <person name="Gollnow K."/>
            <person name="Smits M."/>
            <person name="Meyer K."/>
            <person name="Brinkhoff T."/>
            <person name="Simon M."/>
            <person name="Daniel R."/>
        </authorList>
    </citation>
    <scope>NUCLEOTIDE SEQUENCE [LARGE SCALE GENOMIC DNA]</scope>
    <source>
        <strain evidence="3 4">307</strain>
    </source>
</reference>
<dbReference type="STRING" id="391626.OAN307_c13520"/>
<organism evidence="3 4">
    <name type="scientific">Octadecabacter antarcticus 307</name>
    <dbReference type="NCBI Taxonomy" id="391626"/>
    <lineage>
        <taxon>Bacteria</taxon>
        <taxon>Pseudomonadati</taxon>
        <taxon>Pseudomonadota</taxon>
        <taxon>Alphaproteobacteria</taxon>
        <taxon>Rhodobacterales</taxon>
        <taxon>Roseobacteraceae</taxon>
        <taxon>Octadecabacter</taxon>
    </lineage>
</organism>
<keyword evidence="1" id="KW-0812">Transmembrane</keyword>
<accession>M9RCM1</accession>
<evidence type="ECO:0000256" key="1">
    <source>
        <dbReference type="SAM" id="Phobius"/>
    </source>
</evidence>
<dbReference type="OrthoDB" id="4557675at2"/>
<feature type="transmembrane region" description="Helical" evidence="1">
    <location>
        <begin position="7"/>
        <end position="31"/>
    </location>
</feature>
<protein>
    <recommendedName>
        <fullName evidence="5">DUF2798 domain-containing protein</fullName>
    </recommendedName>
</protein>
<dbReference type="EMBL" id="CP003740">
    <property type="protein sequence ID" value="AGI68161.1"/>
    <property type="molecule type" value="Genomic_DNA"/>
</dbReference>
<dbReference type="AlphaFoldDB" id="M9RCM1"/>
<dbReference type="InterPro" id="IPR021529">
    <property type="entry name" value="DUF2798"/>
</dbReference>
<proteinExistence type="predicted"/>
<dbReference type="RefSeq" id="WP_015499071.1">
    <property type="nucleotide sequence ID" value="NC_020911.1"/>
</dbReference>
<dbReference type="Pfam" id="PF11391">
    <property type="entry name" value="DUF2798"/>
    <property type="match status" value="1"/>
</dbReference>
<dbReference type="HOGENOM" id="CLU_173298_3_1_5"/>
<name>M9RCM1_9RHOB</name>
<dbReference type="EMBL" id="CP003740">
    <property type="protein sequence ID" value="AGI67034.1"/>
    <property type="molecule type" value="Genomic_DNA"/>
</dbReference>
<evidence type="ECO:0000313" key="3">
    <source>
        <dbReference type="EMBL" id="AGI68161.1"/>
    </source>
</evidence>
<dbReference type="KEGG" id="oat:OAN307_c25640"/>
<keyword evidence="1" id="KW-1133">Transmembrane helix</keyword>
<dbReference type="KEGG" id="oat:OAN307_c13520"/>
<evidence type="ECO:0000313" key="4">
    <source>
        <dbReference type="Proteomes" id="UP000005307"/>
    </source>
</evidence>
<gene>
    <name evidence="2" type="ORF">OAN307_c13520</name>
    <name evidence="3" type="ORF">OAN307_c25640</name>
</gene>
<evidence type="ECO:0000313" key="2">
    <source>
        <dbReference type="EMBL" id="AGI67034.1"/>
    </source>
</evidence>
<evidence type="ECO:0008006" key="5">
    <source>
        <dbReference type="Google" id="ProtNLM"/>
    </source>
</evidence>
<sequence>MFVKPATFGMLTGLMLGLVMSFSISFVLLFFNLGPVPDFLAIWLKGAMTGFAISIPIALVAQPLIVRLLNRYLKVQS</sequence>